<dbReference type="AlphaFoldDB" id="A0A0G0FAV9"/>
<organism evidence="2 3">
    <name type="scientific">Candidatus Daviesbacteria bacterium GW2011_GWA1_36_8</name>
    <dbReference type="NCBI Taxonomy" id="1618417"/>
    <lineage>
        <taxon>Bacteria</taxon>
        <taxon>Candidatus Daviesiibacteriota</taxon>
    </lineage>
</organism>
<evidence type="ECO:0000256" key="1">
    <source>
        <dbReference type="SAM" id="MobiDB-lite"/>
    </source>
</evidence>
<reference evidence="2 3" key="1">
    <citation type="journal article" date="2015" name="Nature">
        <title>rRNA introns, odd ribosomes, and small enigmatic genomes across a large radiation of phyla.</title>
        <authorList>
            <person name="Brown C.T."/>
            <person name="Hug L.A."/>
            <person name="Thomas B.C."/>
            <person name="Sharon I."/>
            <person name="Castelle C.J."/>
            <person name="Singh A."/>
            <person name="Wilkins M.J."/>
            <person name="Williams K.H."/>
            <person name="Banfield J.F."/>
        </authorList>
    </citation>
    <scope>NUCLEOTIDE SEQUENCE [LARGE SCALE GENOMIC DNA]</scope>
</reference>
<name>A0A0G0FAV9_9BACT</name>
<evidence type="ECO:0000313" key="3">
    <source>
        <dbReference type="Proteomes" id="UP000034448"/>
    </source>
</evidence>
<evidence type="ECO:0000313" key="2">
    <source>
        <dbReference type="EMBL" id="KKQ16353.1"/>
    </source>
</evidence>
<gene>
    <name evidence="2" type="ORF">US28_C0002G0020</name>
</gene>
<feature type="region of interest" description="Disordered" evidence="1">
    <location>
        <begin position="42"/>
        <end position="64"/>
    </location>
</feature>
<dbReference type="Proteomes" id="UP000034448">
    <property type="component" value="Unassembled WGS sequence"/>
</dbReference>
<feature type="compositionally biased region" description="Pro residues" evidence="1">
    <location>
        <begin position="48"/>
        <end position="60"/>
    </location>
</feature>
<sequence>MKKTILLVIILSFIIGSGIFLVDQILFRKSTPLIQSALTFSNVTKKPTPSPSPTPKPTLPPLTENSNLEEELNKLNPQDYQEDFNNLKNSL</sequence>
<dbReference type="EMBL" id="LBSJ01000002">
    <property type="protein sequence ID" value="KKQ16353.1"/>
    <property type="molecule type" value="Genomic_DNA"/>
</dbReference>
<proteinExistence type="predicted"/>
<protein>
    <submittedName>
        <fullName evidence="2">Uncharacterized protein</fullName>
    </submittedName>
</protein>
<comment type="caution">
    <text evidence="2">The sequence shown here is derived from an EMBL/GenBank/DDBJ whole genome shotgun (WGS) entry which is preliminary data.</text>
</comment>
<accession>A0A0G0FAV9</accession>